<name>A0AAV2C080_9ARAC</name>
<evidence type="ECO:0000313" key="2">
    <source>
        <dbReference type="Proteomes" id="UP001497382"/>
    </source>
</evidence>
<evidence type="ECO:0000313" key="1">
    <source>
        <dbReference type="EMBL" id="CAL1301524.1"/>
    </source>
</evidence>
<reference evidence="1 2" key="1">
    <citation type="submission" date="2024-04" db="EMBL/GenBank/DDBJ databases">
        <authorList>
            <person name="Rising A."/>
            <person name="Reimegard J."/>
            <person name="Sonavane S."/>
            <person name="Akerstrom W."/>
            <person name="Nylinder S."/>
            <person name="Hedman E."/>
            <person name="Kallberg Y."/>
        </authorList>
    </citation>
    <scope>NUCLEOTIDE SEQUENCE [LARGE SCALE GENOMIC DNA]</scope>
</reference>
<accession>A0AAV2C080</accession>
<dbReference type="Proteomes" id="UP001497382">
    <property type="component" value="Unassembled WGS sequence"/>
</dbReference>
<dbReference type="AlphaFoldDB" id="A0AAV2C080"/>
<comment type="caution">
    <text evidence="1">The sequence shown here is derived from an EMBL/GenBank/DDBJ whole genome shotgun (WGS) entry which is preliminary data.</text>
</comment>
<keyword evidence="2" id="KW-1185">Reference proteome</keyword>
<protein>
    <submittedName>
        <fullName evidence="1">Uncharacterized protein</fullName>
    </submittedName>
</protein>
<dbReference type="EMBL" id="CAXIEN010000734">
    <property type="protein sequence ID" value="CAL1301524.1"/>
    <property type="molecule type" value="Genomic_DNA"/>
</dbReference>
<sequence length="20" mass="2477">MNVKFVRKILYEKLLLRSIL</sequence>
<gene>
    <name evidence="1" type="ORF">LARSCL_LOCUS22580</name>
</gene>
<proteinExistence type="predicted"/>
<organism evidence="1 2">
    <name type="scientific">Larinioides sclopetarius</name>
    <dbReference type="NCBI Taxonomy" id="280406"/>
    <lineage>
        <taxon>Eukaryota</taxon>
        <taxon>Metazoa</taxon>
        <taxon>Ecdysozoa</taxon>
        <taxon>Arthropoda</taxon>
        <taxon>Chelicerata</taxon>
        <taxon>Arachnida</taxon>
        <taxon>Araneae</taxon>
        <taxon>Araneomorphae</taxon>
        <taxon>Entelegynae</taxon>
        <taxon>Araneoidea</taxon>
        <taxon>Araneidae</taxon>
        <taxon>Larinioides</taxon>
    </lineage>
</organism>